<dbReference type="Pfam" id="PF01381">
    <property type="entry name" value="HTH_3"/>
    <property type="match status" value="1"/>
</dbReference>
<keyword evidence="4" id="KW-1185">Reference proteome</keyword>
<name>A0ABW1RNQ6_9LACO</name>
<evidence type="ECO:0000313" key="3">
    <source>
        <dbReference type="EMBL" id="MFC6176706.1"/>
    </source>
</evidence>
<accession>A0ABW1RNQ6</accession>
<dbReference type="EMBL" id="JBHSSF010000019">
    <property type="protein sequence ID" value="MFC6176706.1"/>
    <property type="molecule type" value="Genomic_DNA"/>
</dbReference>
<evidence type="ECO:0000313" key="4">
    <source>
        <dbReference type="Proteomes" id="UP001596288"/>
    </source>
</evidence>
<dbReference type="SUPFAM" id="SSF47413">
    <property type="entry name" value="lambda repressor-like DNA-binding domains"/>
    <property type="match status" value="1"/>
</dbReference>
<dbReference type="Gene3D" id="1.10.260.40">
    <property type="entry name" value="lambda repressor-like DNA-binding domains"/>
    <property type="match status" value="1"/>
</dbReference>
<protein>
    <submittedName>
        <fullName evidence="3">HigA family addiction module antitoxin</fullName>
    </submittedName>
</protein>
<dbReference type="RefSeq" id="WP_137610264.1">
    <property type="nucleotide sequence ID" value="NZ_BJDF01000001.1"/>
</dbReference>
<sequence>MTKVVENERVIAFHPGIYVEDYMDEFNMNPSQLAKDIGVSTQTVLKMINGEKSFDNDLAEKLAEFTGISKQTWLNLQSNYDSKILEIQTKG</sequence>
<evidence type="ECO:0000259" key="2">
    <source>
        <dbReference type="PROSITE" id="PS50943"/>
    </source>
</evidence>
<dbReference type="Proteomes" id="UP001596288">
    <property type="component" value="Unassembled WGS sequence"/>
</dbReference>
<gene>
    <name evidence="3" type="ORF">ACFQAV_07620</name>
</gene>
<feature type="domain" description="HTH cro/C1-type" evidence="2">
    <location>
        <begin position="19"/>
        <end position="73"/>
    </location>
</feature>
<dbReference type="InterPro" id="IPR013430">
    <property type="entry name" value="Toxin_antidote_HigA"/>
</dbReference>
<organism evidence="3 4">
    <name type="scientific">Companilactobacillus huachuanensis</name>
    <dbReference type="NCBI Taxonomy" id="2559914"/>
    <lineage>
        <taxon>Bacteria</taxon>
        <taxon>Bacillati</taxon>
        <taxon>Bacillota</taxon>
        <taxon>Bacilli</taxon>
        <taxon>Lactobacillales</taxon>
        <taxon>Lactobacillaceae</taxon>
        <taxon>Companilactobacillus</taxon>
    </lineage>
</organism>
<reference evidence="4" key="1">
    <citation type="journal article" date="2019" name="Int. J. Syst. Evol. Microbiol.">
        <title>The Global Catalogue of Microorganisms (GCM) 10K type strain sequencing project: providing services to taxonomists for standard genome sequencing and annotation.</title>
        <authorList>
            <consortium name="The Broad Institute Genomics Platform"/>
            <consortium name="The Broad Institute Genome Sequencing Center for Infectious Disease"/>
            <person name="Wu L."/>
            <person name="Ma J."/>
        </authorList>
    </citation>
    <scope>NUCLEOTIDE SEQUENCE [LARGE SCALE GENOMIC DNA]</scope>
    <source>
        <strain evidence="4">CCM 8927</strain>
    </source>
</reference>
<comment type="caution">
    <text evidence="3">The sequence shown here is derived from an EMBL/GenBank/DDBJ whole genome shotgun (WGS) entry which is preliminary data.</text>
</comment>
<dbReference type="PANTHER" id="PTHR36924">
    <property type="entry name" value="ANTITOXIN HIGA-1"/>
    <property type="match status" value="1"/>
</dbReference>
<keyword evidence="1" id="KW-0238">DNA-binding</keyword>
<dbReference type="PROSITE" id="PS50943">
    <property type="entry name" value="HTH_CROC1"/>
    <property type="match status" value="1"/>
</dbReference>
<dbReference type="PANTHER" id="PTHR36924:SF1">
    <property type="entry name" value="ANTITOXIN HIGA-1"/>
    <property type="match status" value="1"/>
</dbReference>
<dbReference type="InterPro" id="IPR010982">
    <property type="entry name" value="Lambda_DNA-bd_dom_sf"/>
</dbReference>
<evidence type="ECO:0000256" key="1">
    <source>
        <dbReference type="ARBA" id="ARBA00023125"/>
    </source>
</evidence>
<dbReference type="InterPro" id="IPR001387">
    <property type="entry name" value="Cro/C1-type_HTH"/>
</dbReference>
<dbReference type="CDD" id="cd00093">
    <property type="entry name" value="HTH_XRE"/>
    <property type="match status" value="1"/>
</dbReference>
<dbReference type="SMART" id="SM00530">
    <property type="entry name" value="HTH_XRE"/>
    <property type="match status" value="1"/>
</dbReference>
<dbReference type="NCBIfam" id="TIGR02607">
    <property type="entry name" value="antidote_HigA"/>
    <property type="match status" value="1"/>
</dbReference>
<proteinExistence type="predicted"/>